<dbReference type="SUPFAM" id="SSF117281">
    <property type="entry name" value="Kelch motif"/>
    <property type="match status" value="1"/>
</dbReference>
<keyword evidence="2" id="KW-0677">Repeat</keyword>
<dbReference type="AlphaFoldDB" id="A0A2Z6SP78"/>
<evidence type="ECO:0000256" key="3">
    <source>
        <dbReference type="SAM" id="Phobius"/>
    </source>
</evidence>
<reference evidence="5 6" key="1">
    <citation type="submission" date="2017-11" db="EMBL/GenBank/DDBJ databases">
        <title>The genome of Rhizophagus clarus HR1 reveals common genetic basis of auxotrophy among arbuscular mycorrhizal fungi.</title>
        <authorList>
            <person name="Kobayashi Y."/>
        </authorList>
    </citation>
    <scope>NUCLEOTIDE SEQUENCE [LARGE SCALE GENOMIC DNA]</scope>
    <source>
        <strain evidence="5 6">HR1</strain>
    </source>
</reference>
<feature type="chain" id="PRO_5016243678" description="Galactose oxidase" evidence="4">
    <location>
        <begin position="24"/>
        <end position="438"/>
    </location>
</feature>
<keyword evidence="6" id="KW-1185">Reference proteome</keyword>
<keyword evidence="4" id="KW-0732">Signal</keyword>
<keyword evidence="1" id="KW-0880">Kelch repeat</keyword>
<evidence type="ECO:0000256" key="1">
    <source>
        <dbReference type="ARBA" id="ARBA00022441"/>
    </source>
</evidence>
<name>A0A2Z6SP78_9GLOM</name>
<keyword evidence="3" id="KW-0472">Membrane</keyword>
<evidence type="ECO:0000256" key="2">
    <source>
        <dbReference type="ARBA" id="ARBA00022737"/>
    </source>
</evidence>
<evidence type="ECO:0008006" key="7">
    <source>
        <dbReference type="Google" id="ProtNLM"/>
    </source>
</evidence>
<organism evidence="5 6">
    <name type="scientific">Rhizophagus clarus</name>
    <dbReference type="NCBI Taxonomy" id="94130"/>
    <lineage>
        <taxon>Eukaryota</taxon>
        <taxon>Fungi</taxon>
        <taxon>Fungi incertae sedis</taxon>
        <taxon>Mucoromycota</taxon>
        <taxon>Glomeromycotina</taxon>
        <taxon>Glomeromycetes</taxon>
        <taxon>Glomerales</taxon>
        <taxon>Glomeraceae</taxon>
        <taxon>Rhizophagus</taxon>
    </lineage>
</organism>
<evidence type="ECO:0000313" key="6">
    <source>
        <dbReference type="Proteomes" id="UP000247702"/>
    </source>
</evidence>
<feature type="transmembrane region" description="Helical" evidence="3">
    <location>
        <begin position="398"/>
        <end position="420"/>
    </location>
</feature>
<evidence type="ECO:0000313" key="5">
    <source>
        <dbReference type="EMBL" id="GBC09517.1"/>
    </source>
</evidence>
<dbReference type="EMBL" id="BEXD01004308">
    <property type="protein sequence ID" value="GBC09517.1"/>
    <property type="molecule type" value="Genomic_DNA"/>
</dbReference>
<sequence length="438" mass="48259">MINSRVLKIIFLLINLSIEIVQSLIPVERQAASSVFIDKKIYFLGGTSSHSPKTSSELDQILYLDVSQSFYTTNPPFEEIPDVQIPFGSSFATAFLSPQKNIVYLFGGIMKNVNTDLDSFTSILHAFNLETNEWTIPTTNGIVPQRKREINGVIDDKTGKFYVFGGVADQEIGSKTIVVFNDLNILDTNSLTWSKGSTINAPLPRSDYTATLLPNGIIVFIGGLEGNDFHDVDINQLALYDTTIDKWSIMTARGVTLDNRNAHSAVLTPDERIIIFGGSKGINSTVTNQLAVLDTKQTPYEWSIPQVSNVYYAPPLIDLHSATLIGNYMFINFGAMYQAQDPTMQLPFFYILDINNFTWVTKFEPEQPSVVVTNTPTIAATANTSSNNNSSNLTAEQIGIIFGAVGLSIVIIVVAGLLGYKYYKNQKYKRAIPTAGGI</sequence>
<dbReference type="Pfam" id="PF24681">
    <property type="entry name" value="Kelch_KLHDC2_KLHL20_DRC7"/>
    <property type="match status" value="1"/>
</dbReference>
<dbReference type="InterPro" id="IPR015915">
    <property type="entry name" value="Kelch-typ_b-propeller"/>
</dbReference>
<dbReference type="SUPFAM" id="SSF50965">
    <property type="entry name" value="Galactose oxidase, central domain"/>
    <property type="match status" value="1"/>
</dbReference>
<comment type="caution">
    <text evidence="5">The sequence shown here is derived from an EMBL/GenBank/DDBJ whole genome shotgun (WGS) entry which is preliminary data.</text>
</comment>
<keyword evidence="3" id="KW-1133">Transmembrane helix</keyword>
<protein>
    <recommendedName>
        <fullName evidence="7">Galactose oxidase</fullName>
    </recommendedName>
</protein>
<feature type="signal peptide" evidence="4">
    <location>
        <begin position="1"/>
        <end position="23"/>
    </location>
</feature>
<dbReference type="PANTHER" id="PTHR46093">
    <property type="entry name" value="ACYL-COA-BINDING DOMAIN-CONTAINING PROTEIN 5"/>
    <property type="match status" value="1"/>
</dbReference>
<gene>
    <name evidence="5" type="ORF">RclHR1_08940002</name>
</gene>
<keyword evidence="3" id="KW-0812">Transmembrane</keyword>
<evidence type="ECO:0000256" key="4">
    <source>
        <dbReference type="SAM" id="SignalP"/>
    </source>
</evidence>
<dbReference type="Gene3D" id="2.120.10.80">
    <property type="entry name" value="Kelch-type beta propeller"/>
    <property type="match status" value="2"/>
</dbReference>
<dbReference type="InterPro" id="IPR011043">
    <property type="entry name" value="Gal_Oxase/kelch_b-propeller"/>
</dbReference>
<proteinExistence type="predicted"/>
<accession>A0A2Z6SP78</accession>
<dbReference type="PANTHER" id="PTHR46093:SF18">
    <property type="entry name" value="FIBRONECTIN TYPE-III DOMAIN-CONTAINING PROTEIN"/>
    <property type="match status" value="1"/>
</dbReference>
<dbReference type="Proteomes" id="UP000247702">
    <property type="component" value="Unassembled WGS sequence"/>
</dbReference>